<dbReference type="AlphaFoldDB" id="N1R5R7"/>
<accession>N1R5R7</accession>
<evidence type="ECO:0000313" key="1">
    <source>
        <dbReference type="EnsemblPlants" id="EMT33665"/>
    </source>
</evidence>
<dbReference type="SUPFAM" id="SSF48371">
    <property type="entry name" value="ARM repeat"/>
    <property type="match status" value="1"/>
</dbReference>
<reference evidence="1" key="1">
    <citation type="submission" date="2015-06" db="UniProtKB">
        <authorList>
            <consortium name="EnsemblPlants"/>
        </authorList>
    </citation>
    <scope>IDENTIFICATION</scope>
</reference>
<organism evidence="1">
    <name type="scientific">Aegilops tauschii</name>
    <name type="common">Tausch's goatgrass</name>
    <name type="synonym">Aegilops squarrosa</name>
    <dbReference type="NCBI Taxonomy" id="37682"/>
    <lineage>
        <taxon>Eukaryota</taxon>
        <taxon>Viridiplantae</taxon>
        <taxon>Streptophyta</taxon>
        <taxon>Embryophyta</taxon>
        <taxon>Tracheophyta</taxon>
        <taxon>Spermatophyta</taxon>
        <taxon>Magnoliopsida</taxon>
        <taxon>Liliopsida</taxon>
        <taxon>Poales</taxon>
        <taxon>Poaceae</taxon>
        <taxon>BOP clade</taxon>
        <taxon>Pooideae</taxon>
        <taxon>Triticodae</taxon>
        <taxon>Triticeae</taxon>
        <taxon>Triticinae</taxon>
        <taxon>Aegilops</taxon>
    </lineage>
</organism>
<dbReference type="PANTHER" id="PTHR33115:SF69">
    <property type="entry name" value="GENOME ASSEMBLY, CHROMOSOME: II"/>
    <property type="match status" value="1"/>
</dbReference>
<proteinExistence type="predicted"/>
<name>N1R5R7_AEGTA</name>
<protein>
    <submittedName>
        <fullName evidence="1">Uncharacterized protein</fullName>
    </submittedName>
</protein>
<dbReference type="EnsemblPlants" id="EMT33665">
    <property type="protein sequence ID" value="EMT33665"/>
    <property type="gene ID" value="F775_01956"/>
</dbReference>
<sequence>MLIDLDTPVPIAWLLNRSPRQRIQKLIGSLAWRSLAEKEMRWVAARIVEHLAGDLNLAHFLGALECIPSLFETSCHNTGDQEALHLSYVINHSRQRKRTGSPNQNLAGNQQQDKEGNLNFAGGMSLLQTVIEGSLKKIDDQRNDDALQQDIKQRGNCEDLVLTGLRILENLSHDGNNCTLIYNTKDLLSKILTPVSSNKLVEDIKSNVAWTKVADGSLKVVRTLMCSSGSTGIKMRILIANNINAIKSLEAILYMDMESNNGSIIKLQMRAIEILTQLALHHPASISPTKRRDKFIERALHIFLTTDWMEDYLKDEKSNINKLTSSQQNNLVNKVSGARKKEKMDKQATEALAEKQMKEAKGTASRLKERAGEALAMLSSDSEAMKSFTGWDDNLHHLTGLLNSKIKTIECKISATEKVEIDINISCRISAAVILKHLSNYVDEPTFRKILAKLFTIQAGASSTSTPQGREHAITSIGNDIENPSNGGQGEPSALQCNLIQQCASRLQAELLSLVASIRARSNLDFAAIVMPQMSSTALEDSVVRLKKMVEDNMYATPACLAIQKLTCEMVIELIQQEQNVEAINRHNIVDTLLEAYETMAGLESIMLFDGVDRDCHGVPLKPLSSVLAKNAEYLLAHTPSVPIYSSWF</sequence>
<dbReference type="PANTHER" id="PTHR33115">
    <property type="entry name" value="ARM REPEAT SUPERFAMILY PROTEIN"/>
    <property type="match status" value="1"/>
</dbReference>
<dbReference type="InterPro" id="IPR016024">
    <property type="entry name" value="ARM-type_fold"/>
</dbReference>